<reference evidence="2 3" key="1">
    <citation type="submission" date="2019-12" db="EMBL/GenBank/DDBJ databases">
        <title>Halocatena pleomorpha gen. nov. sp. nov., an extremely halophilic archaeon of family Halobacteriaceae isolated from saltpan soil.</title>
        <authorList>
            <person name="Pal Y."/>
            <person name="Verma A."/>
            <person name="Krishnamurthi S."/>
            <person name="Kumar P."/>
        </authorList>
    </citation>
    <scope>NUCLEOTIDE SEQUENCE [LARGE SCALE GENOMIC DNA]</scope>
    <source>
        <strain evidence="2 3">JCM 16495</strain>
    </source>
</reference>
<accession>A0A6B0GLY3</accession>
<dbReference type="RefSeq" id="WP_158203493.1">
    <property type="nucleotide sequence ID" value="NZ_WSZK01000010.1"/>
</dbReference>
<dbReference type="InterPro" id="IPR002749">
    <property type="entry name" value="DUF63"/>
</dbReference>
<feature type="transmembrane region" description="Helical" evidence="1">
    <location>
        <begin position="44"/>
        <end position="66"/>
    </location>
</feature>
<evidence type="ECO:0000313" key="2">
    <source>
        <dbReference type="EMBL" id="MWG33773.1"/>
    </source>
</evidence>
<evidence type="ECO:0000256" key="1">
    <source>
        <dbReference type="SAM" id="Phobius"/>
    </source>
</evidence>
<dbReference type="PANTHER" id="PTHR40700:SF1">
    <property type="entry name" value="DUF63 DOMAIN-CONTAINING PROTEIN"/>
    <property type="match status" value="1"/>
</dbReference>
<sequence>MRISQEIQQHSVLSNLKLSNASSIVRFESRSAIAFGCPITECPALSWVLGVIGASLLLTVGIWWVFEMFVPLIPQRTGLFGASAVFAQVFDGVSTIVGVDLLSFTEQVFVSRQILSVASELPTAPSIGVGWALLVVKIGVLTGALYLFSNESEADSPYGRWLLVIVVIVGVIPGLNNLALIWETVAAG</sequence>
<dbReference type="PANTHER" id="PTHR40700">
    <property type="entry name" value="HYPOTHETICAL MEMBRANE PROTEIN, CONSERVED, DUF63 FAMILY"/>
    <property type="match status" value="1"/>
</dbReference>
<comment type="caution">
    <text evidence="2">The sequence shown here is derived from an EMBL/GenBank/DDBJ whole genome shotgun (WGS) entry which is preliminary data.</text>
</comment>
<dbReference type="Proteomes" id="UP000451471">
    <property type="component" value="Unassembled WGS sequence"/>
</dbReference>
<protein>
    <submittedName>
        <fullName evidence="2">DUF63 family protein</fullName>
    </submittedName>
</protein>
<feature type="transmembrane region" description="Helical" evidence="1">
    <location>
        <begin position="129"/>
        <end position="149"/>
    </location>
</feature>
<dbReference type="OrthoDB" id="308209at2157"/>
<feature type="transmembrane region" description="Helical" evidence="1">
    <location>
        <begin position="161"/>
        <end position="182"/>
    </location>
</feature>
<dbReference type="AlphaFoldDB" id="A0A6B0GLY3"/>
<name>A0A6B0GLY3_9EURY</name>
<dbReference type="EMBL" id="WSZK01000010">
    <property type="protein sequence ID" value="MWG33773.1"/>
    <property type="molecule type" value="Genomic_DNA"/>
</dbReference>
<gene>
    <name evidence="2" type="ORF">GQS65_04565</name>
</gene>
<keyword evidence="3" id="KW-1185">Reference proteome</keyword>
<keyword evidence="1" id="KW-1133">Transmembrane helix</keyword>
<proteinExistence type="predicted"/>
<organism evidence="2 3">
    <name type="scientific">Halomarina oriensis</name>
    <dbReference type="NCBI Taxonomy" id="671145"/>
    <lineage>
        <taxon>Archaea</taxon>
        <taxon>Methanobacteriati</taxon>
        <taxon>Methanobacteriota</taxon>
        <taxon>Stenosarchaea group</taxon>
        <taxon>Halobacteria</taxon>
        <taxon>Halobacteriales</taxon>
        <taxon>Natronomonadaceae</taxon>
        <taxon>Halomarina</taxon>
    </lineage>
</organism>
<keyword evidence="1" id="KW-0812">Transmembrane</keyword>
<dbReference type="Pfam" id="PF01889">
    <property type="entry name" value="DUF63"/>
    <property type="match status" value="1"/>
</dbReference>
<evidence type="ECO:0000313" key="3">
    <source>
        <dbReference type="Proteomes" id="UP000451471"/>
    </source>
</evidence>
<keyword evidence="1" id="KW-0472">Membrane</keyword>